<keyword evidence="4" id="KW-0285">Flavoprotein</keyword>
<feature type="domain" description="NADH:flavin oxidoreductase/NADH oxidase N-terminal" evidence="10">
    <location>
        <begin position="23"/>
        <end position="320"/>
    </location>
</feature>
<evidence type="ECO:0000259" key="10">
    <source>
        <dbReference type="Pfam" id="PF00724"/>
    </source>
</evidence>
<dbReference type="PANTHER" id="PTHR42917">
    <property type="entry name" value="2,4-DIENOYL-COA REDUCTASE"/>
    <property type="match status" value="1"/>
</dbReference>
<reference evidence="12" key="1">
    <citation type="submission" date="2023-06" db="EMBL/GenBank/DDBJ databases">
        <title>SYSU T00b26.</title>
        <authorList>
            <person name="Gao L."/>
            <person name="Fang B.-Z."/>
            <person name="Li W.-J."/>
        </authorList>
    </citation>
    <scope>NUCLEOTIDE SEQUENCE</scope>
    <source>
        <strain evidence="12">SYSU T00b26</strain>
    </source>
</reference>
<comment type="cofactor">
    <cofactor evidence="1">
        <name>FMN</name>
        <dbReference type="ChEBI" id="CHEBI:58210"/>
    </cofactor>
</comment>
<evidence type="ECO:0000256" key="8">
    <source>
        <dbReference type="ARBA" id="ARBA00023004"/>
    </source>
</evidence>
<dbReference type="Gene3D" id="3.20.20.70">
    <property type="entry name" value="Aldolase class I"/>
    <property type="match status" value="1"/>
</dbReference>
<evidence type="ECO:0000256" key="9">
    <source>
        <dbReference type="ARBA" id="ARBA00023014"/>
    </source>
</evidence>
<evidence type="ECO:0000259" key="11">
    <source>
        <dbReference type="Pfam" id="PF07992"/>
    </source>
</evidence>
<dbReference type="Pfam" id="PF00724">
    <property type="entry name" value="Oxidored_FMN"/>
    <property type="match status" value="1"/>
</dbReference>
<proteinExistence type="inferred from homology"/>
<evidence type="ECO:0000256" key="7">
    <source>
        <dbReference type="ARBA" id="ARBA00023002"/>
    </source>
</evidence>
<keyword evidence="8" id="KW-0408">Iron</keyword>
<dbReference type="CDD" id="cd02803">
    <property type="entry name" value="OYE_like_FMN_family"/>
    <property type="match status" value="1"/>
</dbReference>
<dbReference type="Pfam" id="PF07992">
    <property type="entry name" value="Pyr_redox_2"/>
    <property type="match status" value="1"/>
</dbReference>
<dbReference type="InterPro" id="IPR013785">
    <property type="entry name" value="Aldolase_TIM"/>
</dbReference>
<evidence type="ECO:0000256" key="4">
    <source>
        <dbReference type="ARBA" id="ARBA00022630"/>
    </source>
</evidence>
<dbReference type="EMBL" id="JAUHPV010000001">
    <property type="protein sequence ID" value="MDN4471774.1"/>
    <property type="molecule type" value="Genomic_DNA"/>
</dbReference>
<dbReference type="PRINTS" id="PR00368">
    <property type="entry name" value="FADPNR"/>
</dbReference>
<dbReference type="InterPro" id="IPR036188">
    <property type="entry name" value="FAD/NAD-bd_sf"/>
</dbReference>
<dbReference type="PANTHER" id="PTHR42917:SF2">
    <property type="entry name" value="2,4-DIENOYL-COA REDUCTASE [(2E)-ENOYL-COA-PRODUCING]"/>
    <property type="match status" value="1"/>
</dbReference>
<dbReference type="InterPro" id="IPR023753">
    <property type="entry name" value="FAD/NAD-binding_dom"/>
</dbReference>
<evidence type="ECO:0000256" key="3">
    <source>
        <dbReference type="ARBA" id="ARBA00011048"/>
    </source>
</evidence>
<evidence type="ECO:0000256" key="6">
    <source>
        <dbReference type="ARBA" id="ARBA00022723"/>
    </source>
</evidence>
<dbReference type="InterPro" id="IPR051793">
    <property type="entry name" value="NADH:flavin_oxidoreductase"/>
</dbReference>
<dbReference type="SUPFAM" id="SSF51395">
    <property type="entry name" value="FMN-linked oxidoreductases"/>
    <property type="match status" value="1"/>
</dbReference>
<keyword evidence="6" id="KW-0479">Metal-binding</keyword>
<protein>
    <submittedName>
        <fullName evidence="12">FAD-dependent oxidoreductase</fullName>
    </submittedName>
</protein>
<comment type="caution">
    <text evidence="12">The sequence shown here is derived from an EMBL/GenBank/DDBJ whole genome shotgun (WGS) entry which is preliminary data.</text>
</comment>
<comment type="similarity">
    <text evidence="3">In the N-terminal section; belongs to the NADH:flavin oxidoreductase/NADH oxidase family.</text>
</comment>
<dbReference type="Proteomes" id="UP001172738">
    <property type="component" value="Unassembled WGS sequence"/>
</dbReference>
<dbReference type="Gene3D" id="3.40.50.720">
    <property type="entry name" value="NAD(P)-binding Rossmann-like Domain"/>
    <property type="match status" value="1"/>
</dbReference>
<evidence type="ECO:0000313" key="13">
    <source>
        <dbReference type="Proteomes" id="UP001172738"/>
    </source>
</evidence>
<keyword evidence="7" id="KW-0560">Oxidoreductase</keyword>
<evidence type="ECO:0000256" key="2">
    <source>
        <dbReference type="ARBA" id="ARBA00001966"/>
    </source>
</evidence>
<feature type="domain" description="FAD/NAD(P)-binding" evidence="11">
    <location>
        <begin position="368"/>
        <end position="594"/>
    </location>
</feature>
<dbReference type="SUPFAM" id="SSF51905">
    <property type="entry name" value="FAD/NAD(P)-binding domain"/>
    <property type="match status" value="1"/>
</dbReference>
<dbReference type="Gene3D" id="3.50.50.60">
    <property type="entry name" value="FAD/NAD(P)-binding domain"/>
    <property type="match status" value="1"/>
</dbReference>
<gene>
    <name evidence="12" type="ORF">QQX04_02060</name>
</gene>
<name>A0ABT8FYI9_9MICO</name>
<evidence type="ECO:0000313" key="12">
    <source>
        <dbReference type="EMBL" id="MDN4471774.1"/>
    </source>
</evidence>
<dbReference type="PRINTS" id="PR00469">
    <property type="entry name" value="PNDRDTASEII"/>
</dbReference>
<keyword evidence="13" id="KW-1185">Reference proteome</keyword>
<keyword evidence="9" id="KW-0411">Iron-sulfur</keyword>
<evidence type="ECO:0000256" key="5">
    <source>
        <dbReference type="ARBA" id="ARBA00022643"/>
    </source>
</evidence>
<dbReference type="RefSeq" id="WP_301125732.1">
    <property type="nucleotide sequence ID" value="NZ_JAUHPV010000001.1"/>
</dbReference>
<sequence length="630" mass="69399">MDYPMLFSPLLINGMMTKNRIVATPTSDHFEDKALGGAGIVIAGHAIVEPGRSSYSSGDEPDAFAKYEVEATRRRILKVHQGGARASIEIFHGGEHARVKDFARGPDAKVRADGVEVRAMTEADMEEVLEHFARTVRNARDVGFDMVFMHFGHGWLPAQFLSPRTNHRTDEYGGSLENRARFPLRILETVREAVGADFPVDMRISAVEFMEGSIEFDDVRQFIQWAEPYIDAVQISAGVDIGIEGNVHMATTNFEPHHPNAHWAAQVREVVQIPVGVVGAVMSPDEGERLLQEGAVDLIALGRPLIADPEWPRKAQEGRASDITPCLRCLQCYHISTERRHVGCSVNPRFWNEEFIPRTLTPAVSPKRLVVVGGGPAGITGALTASRRGHEVILLEREGELGGQLRWIAQERFKEDIAAYLAHLVRQVESSSVDVRLGVEATRDSVAELRPDALIIAVGAREIALPVPGVDLPHVLTGNEAVEREHEIGEAVVILGAGQIGTEIGLELATFSDRHVTLLDTGDTYARRGNTLYREGLRQKLEAVAGRLEFAWGTACERIEEDRVLARDADGARRELRADTVIVAVGMTPRDVEAQRFYGIVPEVVTVGDCVRPRIIQDAVFEAHSYAMNL</sequence>
<dbReference type="InterPro" id="IPR001155">
    <property type="entry name" value="OxRdtase_FMN_N"/>
</dbReference>
<accession>A0ABT8FYI9</accession>
<evidence type="ECO:0000256" key="1">
    <source>
        <dbReference type="ARBA" id="ARBA00001917"/>
    </source>
</evidence>
<keyword evidence="5" id="KW-0288">FMN</keyword>
<organism evidence="12 13">
    <name type="scientific">Demequina zhanjiangensis</name>
    <dbReference type="NCBI Taxonomy" id="3051659"/>
    <lineage>
        <taxon>Bacteria</taxon>
        <taxon>Bacillati</taxon>
        <taxon>Actinomycetota</taxon>
        <taxon>Actinomycetes</taxon>
        <taxon>Micrococcales</taxon>
        <taxon>Demequinaceae</taxon>
        <taxon>Demequina</taxon>
    </lineage>
</organism>
<comment type="cofactor">
    <cofactor evidence="2">
        <name>[4Fe-4S] cluster</name>
        <dbReference type="ChEBI" id="CHEBI:49883"/>
    </cofactor>
</comment>